<gene>
    <name evidence="2" type="ORF">OMO38_03130</name>
</gene>
<name>A0ABT3HUW4_9FLAO</name>
<feature type="domain" description="Glycosyl transferase family 1" evidence="1">
    <location>
        <begin position="198"/>
        <end position="355"/>
    </location>
</feature>
<dbReference type="CDD" id="cd03801">
    <property type="entry name" value="GT4_PimA-like"/>
    <property type="match status" value="1"/>
</dbReference>
<comment type="caution">
    <text evidence="2">The sequence shown here is derived from an EMBL/GenBank/DDBJ whole genome shotgun (WGS) entry which is preliminary data.</text>
</comment>
<evidence type="ECO:0000259" key="1">
    <source>
        <dbReference type="Pfam" id="PF00534"/>
    </source>
</evidence>
<keyword evidence="3" id="KW-1185">Reference proteome</keyword>
<dbReference type="PANTHER" id="PTHR12526">
    <property type="entry name" value="GLYCOSYLTRANSFERASE"/>
    <property type="match status" value="1"/>
</dbReference>
<protein>
    <submittedName>
        <fullName evidence="2">Glycosyltransferase family 4 protein</fullName>
    </submittedName>
</protein>
<dbReference type="SUPFAM" id="SSF53756">
    <property type="entry name" value="UDP-Glycosyltransferase/glycogen phosphorylase"/>
    <property type="match status" value="1"/>
</dbReference>
<reference evidence="2" key="1">
    <citation type="submission" date="2022-10" db="EMBL/GenBank/DDBJ databases">
        <title>Chryseobacterium babae sp. nov. isolated from the gut of the beetle Oryctes rhinoceros, and Chryseobacterium kimseyorum sp. nov., isolated from a stick insect rearing cage.</title>
        <authorList>
            <person name="Shelomi M."/>
            <person name="Han C.-J."/>
            <person name="Chen W.-M."/>
            <person name="Chen H.-K."/>
            <person name="Liaw S.-J."/>
            <person name="Muhle E."/>
            <person name="Clermont D."/>
        </authorList>
    </citation>
    <scope>NUCLEOTIDE SEQUENCE</scope>
    <source>
        <strain evidence="2">09-1422</strain>
    </source>
</reference>
<accession>A0ABT3HUW4</accession>
<sequence>MKKIKLFIQFSIEIITIYKALRYAKNIFIFPFYHTGGAEKVHLDIVKTFPKKDNIVIFTSESYNNHFLSDFEKNAKILHLHKYNHNYYFRKLTLKILTLIKNQLNTTVFGCNNKFFYDILHVLPTNVKRIDLVHAFTSPDPGGMEIYSLNKVSLLDKRMVINQKTKNDFIDLYKENKISEEYINRIKIIDLAVQTPDEKPEKNKLRSKLQVIYCGRISKEKRVNLIVHIANLLGDLIELKIYGHKELDVEGIDKYYQKNILNHSELTQIYQDADILLITSYREGFPVVIKEAMSNGVVCISTNVGSISEHVITNENGFIVENNDENLITDRFVEIITNLLNNRDLLNRLSSNAYNYASANFDLELFHQKIKNLINK</sequence>
<dbReference type="Pfam" id="PF00534">
    <property type="entry name" value="Glycos_transf_1"/>
    <property type="match status" value="1"/>
</dbReference>
<dbReference type="Proteomes" id="UP001163731">
    <property type="component" value="Unassembled WGS sequence"/>
</dbReference>
<dbReference type="RefSeq" id="WP_264748766.1">
    <property type="nucleotide sequence ID" value="NZ_JAPDHW010000002.1"/>
</dbReference>
<dbReference type="EMBL" id="JAPDHW010000002">
    <property type="protein sequence ID" value="MCW3167510.1"/>
    <property type="molecule type" value="Genomic_DNA"/>
</dbReference>
<proteinExistence type="predicted"/>
<dbReference type="Gene3D" id="3.40.50.2000">
    <property type="entry name" value="Glycogen Phosphorylase B"/>
    <property type="match status" value="2"/>
</dbReference>
<organism evidence="2 3">
    <name type="scientific">Chryseobacterium kimseyorum</name>
    <dbReference type="NCBI Taxonomy" id="2984028"/>
    <lineage>
        <taxon>Bacteria</taxon>
        <taxon>Pseudomonadati</taxon>
        <taxon>Bacteroidota</taxon>
        <taxon>Flavobacteriia</taxon>
        <taxon>Flavobacteriales</taxon>
        <taxon>Weeksellaceae</taxon>
        <taxon>Chryseobacterium group</taxon>
        <taxon>Chryseobacterium</taxon>
    </lineage>
</organism>
<evidence type="ECO:0000313" key="2">
    <source>
        <dbReference type="EMBL" id="MCW3167510.1"/>
    </source>
</evidence>
<evidence type="ECO:0000313" key="3">
    <source>
        <dbReference type="Proteomes" id="UP001163731"/>
    </source>
</evidence>
<dbReference type="InterPro" id="IPR001296">
    <property type="entry name" value="Glyco_trans_1"/>
</dbReference>